<proteinExistence type="predicted"/>
<keyword evidence="3" id="KW-1185">Reference proteome</keyword>
<dbReference type="OrthoDB" id="116316at2759"/>
<feature type="compositionally biased region" description="Low complexity" evidence="1">
    <location>
        <begin position="234"/>
        <end position="248"/>
    </location>
</feature>
<accession>A0A9N9X2I9</accession>
<reference evidence="2" key="2">
    <citation type="submission" date="2022-10" db="EMBL/GenBank/DDBJ databases">
        <authorList>
            <consortium name="ENA_rothamsted_submissions"/>
            <consortium name="culmorum"/>
            <person name="King R."/>
        </authorList>
    </citation>
    <scope>NUCLEOTIDE SEQUENCE</scope>
</reference>
<dbReference type="PANTHER" id="PTHR47481:SF36">
    <property type="entry name" value="CCHC-TYPE DOMAIN-CONTAINING PROTEIN"/>
    <property type="match status" value="1"/>
</dbReference>
<dbReference type="Proteomes" id="UP001153737">
    <property type="component" value="Chromosome 7"/>
</dbReference>
<feature type="compositionally biased region" description="Basic residues" evidence="1">
    <location>
        <begin position="177"/>
        <end position="195"/>
    </location>
</feature>
<evidence type="ECO:0000313" key="2">
    <source>
        <dbReference type="EMBL" id="CAG9823775.1"/>
    </source>
</evidence>
<protein>
    <recommendedName>
        <fullName evidence="4">DUF4219 domain-containing protein</fullName>
    </recommendedName>
</protein>
<name>A0A9N9X2I9_PHACE</name>
<dbReference type="PANTHER" id="PTHR47481">
    <property type="match status" value="1"/>
</dbReference>
<dbReference type="AlphaFoldDB" id="A0A9N9X2I9"/>
<evidence type="ECO:0000256" key="1">
    <source>
        <dbReference type="SAM" id="MobiDB-lite"/>
    </source>
</evidence>
<feature type="region of interest" description="Disordered" evidence="1">
    <location>
        <begin position="177"/>
        <end position="248"/>
    </location>
</feature>
<dbReference type="EMBL" id="OU896713">
    <property type="protein sequence ID" value="CAG9823775.1"/>
    <property type="molecule type" value="Genomic_DNA"/>
</dbReference>
<reference evidence="2" key="1">
    <citation type="submission" date="2022-01" db="EMBL/GenBank/DDBJ databases">
        <authorList>
            <person name="King R."/>
        </authorList>
    </citation>
    <scope>NUCLEOTIDE SEQUENCE</scope>
</reference>
<dbReference type="Pfam" id="PF14223">
    <property type="entry name" value="Retrotran_gag_2"/>
    <property type="match status" value="1"/>
</dbReference>
<gene>
    <name evidence="2" type="ORF">PHAECO_LOCUS11384</name>
</gene>
<organism evidence="2 3">
    <name type="scientific">Phaedon cochleariae</name>
    <name type="common">Mustard beetle</name>
    <dbReference type="NCBI Taxonomy" id="80249"/>
    <lineage>
        <taxon>Eukaryota</taxon>
        <taxon>Metazoa</taxon>
        <taxon>Ecdysozoa</taxon>
        <taxon>Arthropoda</taxon>
        <taxon>Hexapoda</taxon>
        <taxon>Insecta</taxon>
        <taxon>Pterygota</taxon>
        <taxon>Neoptera</taxon>
        <taxon>Endopterygota</taxon>
        <taxon>Coleoptera</taxon>
        <taxon>Polyphaga</taxon>
        <taxon>Cucujiformia</taxon>
        <taxon>Chrysomeloidea</taxon>
        <taxon>Chrysomelidae</taxon>
        <taxon>Chrysomelinae</taxon>
        <taxon>Chrysomelini</taxon>
        <taxon>Phaedon</taxon>
    </lineage>
</organism>
<sequence length="248" mass="27723">MASSHGSLLPIEKLEGMANYNNWKFAMQMYLIHEDLWEYVSTEVQGPDPKKDDRAKAKMCLMVQPSGYSYVRNASSAKVAWDNLAKAFEDKGLSRRLSLLRNLFSITLSNFSNMEENVSEVMSLTQKLNDINASLEDEFVGVILLNGLPAEYNPMVMALENSNQKISSVLERAVRVQRPRSQHLPLRRPQRRRGRPVPIPLLHPGHRGPSAPVRQAALERGQPGPSHLPGVRGGAARRQGAAQHALRL</sequence>
<evidence type="ECO:0000313" key="3">
    <source>
        <dbReference type="Proteomes" id="UP001153737"/>
    </source>
</evidence>
<evidence type="ECO:0008006" key="4">
    <source>
        <dbReference type="Google" id="ProtNLM"/>
    </source>
</evidence>